<dbReference type="PROSITE" id="PS50943">
    <property type="entry name" value="HTH_CROC1"/>
    <property type="match status" value="1"/>
</dbReference>
<dbReference type="EMBL" id="CP049274">
    <property type="protein sequence ID" value="QPH84371.1"/>
    <property type="molecule type" value="Genomic_DNA"/>
</dbReference>
<dbReference type="SUPFAM" id="SSF47413">
    <property type="entry name" value="lambda repressor-like DNA-binding domains"/>
    <property type="match status" value="1"/>
</dbReference>
<reference evidence="4" key="1">
    <citation type="submission" date="2015-08" db="EMBL/GenBank/DDBJ databases">
        <title>Comparative genomics of the Campylobacter concisus group.</title>
        <authorList>
            <person name="Miller W.G."/>
            <person name="Yee E."/>
            <person name="Chapman M.H."/>
            <person name="Huynh S."/>
            <person name="Bono J.L."/>
            <person name="On S.L.W."/>
            <person name="St Leger J."/>
            <person name="Foster G."/>
            <person name="Parker C.T."/>
        </authorList>
    </citation>
    <scope>NUCLEOTIDE SEQUENCE [LARGE SCALE GENOMIC DNA]</scope>
    <source>
        <strain evidence="4">ATCC 33237</strain>
    </source>
</reference>
<dbReference type="InterPro" id="IPR014057">
    <property type="entry name" value="HI1420"/>
</dbReference>
<dbReference type="RefSeq" id="WP_054196527.1">
    <property type="nucleotide sequence ID" value="NZ_CABMKS010000003.1"/>
</dbReference>
<dbReference type="AlphaFoldDB" id="A0A0M4SH73"/>
<reference evidence="3" key="4">
    <citation type="submission" date="2020-02" db="EMBL/GenBank/DDBJ databases">
        <title>Analysis of Completed Campylobacter concisus Genomes Identified Genomospecies Features, Novel plasmids and Their Association with Severe Ulcerative Colitis.</title>
        <authorList>
            <person name="Zhang L."/>
        </authorList>
    </citation>
    <scope>NUCLEOTIDE SEQUENCE</scope>
    <source>
        <strain evidence="3">P10CDO-S2</strain>
    </source>
</reference>
<dbReference type="InterPro" id="IPR010982">
    <property type="entry name" value="Lambda_DNA-bd_dom_sf"/>
</dbReference>
<dbReference type="Pfam" id="PF21716">
    <property type="entry name" value="dnstrm_HI1420"/>
    <property type="match status" value="1"/>
</dbReference>
<dbReference type="PANTHER" id="PTHR40275">
    <property type="entry name" value="SSL7038 PROTEIN"/>
    <property type="match status" value="1"/>
</dbReference>
<dbReference type="InterPro" id="IPR001387">
    <property type="entry name" value="Cro/C1-type_HTH"/>
</dbReference>
<dbReference type="EMBL" id="CP012541">
    <property type="protein sequence ID" value="ALF47515.1"/>
    <property type="molecule type" value="Genomic_DNA"/>
</dbReference>
<proteinExistence type="predicted"/>
<dbReference type="GO" id="GO:0003677">
    <property type="term" value="F:DNA binding"/>
    <property type="evidence" value="ECO:0007669"/>
    <property type="project" value="InterPro"/>
</dbReference>
<evidence type="ECO:0000259" key="1">
    <source>
        <dbReference type="PROSITE" id="PS50943"/>
    </source>
</evidence>
<evidence type="ECO:0000313" key="5">
    <source>
        <dbReference type="Proteomes" id="UP000594630"/>
    </source>
</evidence>
<dbReference type="Proteomes" id="UP000594630">
    <property type="component" value="Chromosome"/>
</dbReference>
<sequence length="92" mass="10958">MKEEFTKFNLEDYLTTDELRKEYLNQVLSDGDIEEFKRALFYIAKSKGIEKVAKKANLNRESFYKMFKENSKPRFESIFKVVNALDIKLVYA</sequence>
<dbReference type="PATRIC" id="fig|199.248.peg.864"/>
<dbReference type="PANTHER" id="PTHR40275:SF1">
    <property type="entry name" value="SSL7038 PROTEIN"/>
    <property type="match status" value="1"/>
</dbReference>
<dbReference type="KEGG" id="ccoc:CCON33237_0832"/>
<name>A0A0M4SH73_9BACT</name>
<accession>A0A0M4SH73</accession>
<evidence type="ECO:0000313" key="2">
    <source>
        <dbReference type="EMBL" id="ALF47515.1"/>
    </source>
</evidence>
<evidence type="ECO:0000313" key="3">
    <source>
        <dbReference type="EMBL" id="QPH84371.1"/>
    </source>
</evidence>
<dbReference type="Proteomes" id="UP000066049">
    <property type="component" value="Chromosome"/>
</dbReference>
<dbReference type="NCBIfam" id="TIGR02684">
    <property type="entry name" value="dnstrm_HI1420"/>
    <property type="match status" value="1"/>
</dbReference>
<dbReference type="GeneID" id="28662508"/>
<feature type="domain" description="HTH cro/C1-type" evidence="1">
    <location>
        <begin position="50"/>
        <end position="92"/>
    </location>
</feature>
<gene>
    <name evidence="2" type="ORF">CCON33237_0832</name>
    <name evidence="3" type="ORF">CVT06_04425</name>
</gene>
<protein>
    <submittedName>
        <fullName evidence="3">Putative addiction module antidote protein</fullName>
    </submittedName>
    <submittedName>
        <fullName evidence="2">Toxin-antitoxin system, antitoxin component</fullName>
    </submittedName>
</protein>
<evidence type="ECO:0000313" key="4">
    <source>
        <dbReference type="Proteomes" id="UP000066049"/>
    </source>
</evidence>
<organism evidence="2 4">
    <name type="scientific">Campylobacter concisus</name>
    <dbReference type="NCBI Taxonomy" id="199"/>
    <lineage>
        <taxon>Bacteria</taxon>
        <taxon>Pseudomonadati</taxon>
        <taxon>Campylobacterota</taxon>
        <taxon>Epsilonproteobacteria</taxon>
        <taxon>Campylobacterales</taxon>
        <taxon>Campylobacteraceae</taxon>
        <taxon>Campylobacter</taxon>
    </lineage>
</organism>
<reference evidence="2" key="2">
    <citation type="submission" date="2016-07" db="EMBL/GenBank/DDBJ databases">
        <title>Comparative genomics of the Campylobacter concisus group.</title>
        <authorList>
            <person name="Miller W.G."/>
            <person name="Yee E."/>
            <person name="Chapman M.H."/>
            <person name="Huynh S."/>
            <person name="Bono J.L."/>
            <person name="On S.L.W."/>
            <person name="StLeger J."/>
            <person name="Foster G."/>
            <person name="Parker C.T."/>
        </authorList>
    </citation>
    <scope>NUCLEOTIDE SEQUENCE</scope>
    <source>
        <strain evidence="2">ATCC 33237</strain>
    </source>
</reference>
<reference evidence="3 5" key="3">
    <citation type="journal article" date="2018" name="Emerg. Microbes Infect.">
        <title>Genomic analysis of oral Campylobacter concisus strains identified a potential bacterial molecular marker associated with active Crohn's disease.</title>
        <authorList>
            <person name="Liu F."/>
            <person name="Ma R."/>
            <person name="Tay C.Y.A."/>
            <person name="Octavia S."/>
            <person name="Lan R."/>
            <person name="Chung H.K.L."/>
            <person name="Riordan S.M."/>
            <person name="Grimm M.C."/>
            <person name="Leong R.W."/>
            <person name="Tanaka M.M."/>
            <person name="Connor S."/>
            <person name="Zhang L."/>
        </authorList>
    </citation>
    <scope>NUCLEOTIDE SEQUENCE [LARGE SCALE GENOMIC DNA]</scope>
    <source>
        <strain evidence="3 5">P10CDO-S2</strain>
    </source>
</reference>